<dbReference type="Pfam" id="PF04851">
    <property type="entry name" value="ResIII"/>
    <property type="match status" value="1"/>
</dbReference>
<feature type="domain" description="Helicase C-terminal" evidence="3">
    <location>
        <begin position="791"/>
        <end position="964"/>
    </location>
</feature>
<dbReference type="Proteomes" id="UP001595530">
    <property type="component" value="Unassembled WGS sequence"/>
</dbReference>
<dbReference type="InterPro" id="IPR001650">
    <property type="entry name" value="Helicase_C-like"/>
</dbReference>
<feature type="region of interest" description="Disordered" evidence="2">
    <location>
        <begin position="1205"/>
        <end position="1236"/>
    </location>
</feature>
<dbReference type="RefSeq" id="WP_390333149.1">
    <property type="nucleotide sequence ID" value="NZ_JBHRTP010000091.1"/>
</dbReference>
<organism evidence="4 5">
    <name type="scientific">Undibacterium arcticum</name>
    <dbReference type="NCBI Taxonomy" id="1762892"/>
    <lineage>
        <taxon>Bacteria</taxon>
        <taxon>Pseudomonadati</taxon>
        <taxon>Pseudomonadota</taxon>
        <taxon>Betaproteobacteria</taxon>
        <taxon>Burkholderiales</taxon>
        <taxon>Oxalobacteraceae</taxon>
        <taxon>Undibacterium</taxon>
    </lineage>
</organism>
<evidence type="ECO:0000259" key="3">
    <source>
        <dbReference type="PROSITE" id="PS51194"/>
    </source>
</evidence>
<dbReference type="InterPro" id="IPR052933">
    <property type="entry name" value="DNA_Protect_Modify"/>
</dbReference>
<evidence type="ECO:0000313" key="4">
    <source>
        <dbReference type="EMBL" id="MFC3110903.1"/>
    </source>
</evidence>
<dbReference type="Pfam" id="PF00271">
    <property type="entry name" value="Helicase_C"/>
    <property type="match status" value="1"/>
</dbReference>
<keyword evidence="5" id="KW-1185">Reference proteome</keyword>
<name>A0ABV7F723_9BURK</name>
<keyword evidence="4" id="KW-0547">Nucleotide-binding</keyword>
<dbReference type="GO" id="GO:0004386">
    <property type="term" value="F:helicase activity"/>
    <property type="evidence" value="ECO:0007669"/>
    <property type="project" value="UniProtKB-KW"/>
</dbReference>
<evidence type="ECO:0000256" key="2">
    <source>
        <dbReference type="SAM" id="MobiDB-lite"/>
    </source>
</evidence>
<keyword evidence="4" id="KW-0067">ATP-binding</keyword>
<dbReference type="PANTHER" id="PTHR41313">
    <property type="entry name" value="ADENINE-SPECIFIC METHYLTRANSFERASE"/>
    <property type="match status" value="1"/>
</dbReference>
<gene>
    <name evidence="4" type="ORF">ACFOFO_23605</name>
</gene>
<proteinExistence type="predicted"/>
<dbReference type="Gene3D" id="3.40.50.300">
    <property type="entry name" value="P-loop containing nucleotide triphosphate hydrolases"/>
    <property type="match status" value="2"/>
</dbReference>
<feature type="coiled-coil region" evidence="1">
    <location>
        <begin position="1144"/>
        <end position="1202"/>
    </location>
</feature>
<keyword evidence="4" id="KW-0378">Hydrolase</keyword>
<dbReference type="InterPro" id="IPR027417">
    <property type="entry name" value="P-loop_NTPase"/>
</dbReference>
<evidence type="ECO:0000256" key="1">
    <source>
        <dbReference type="SAM" id="Coils"/>
    </source>
</evidence>
<protein>
    <submittedName>
        <fullName evidence="4">Helicase-related protein</fullName>
    </submittedName>
</protein>
<dbReference type="InterPro" id="IPR040782">
    <property type="entry name" value="KfrB"/>
</dbReference>
<keyword evidence="4" id="KW-0347">Helicase</keyword>
<sequence length="1486" mass="167163">MSDDPDYPLLHSLERDYDRGISKEIAKRDGVEAREPSAKKADIFSKRVIAASREITSVDSAKDGMMVSLNERGVIDMPYIVRLTGSTEERVIEELNGLIHRNPATRAWESADQYLTGNVKRKLAIAVNAASGDREFQANVDALQAVQPKDIEPVDIGVQLGSTWVPATAVDEFVGHLLGPVHRTVSYQPAIGKWVTKIGRADQTTNTVTWGTSRYPANELIEAILSHKTIQVKDKIGEDEHRNPIYAVNEQETAVANQKADEIRQGFNDWVWEDKTRRDSLARIYNDTFNTNVAPVFDGSHLTLPGASLAIKLREHQKNAIWRGVQEGGGLFDHVVGAGKTYVKVGVAMESRRMGLVKKPMLAVPNHLLLQWKDAIYELYPEAKVLIAEKTDFKKENREKLYAKIATGDWDAVIVGHSSLKKIGMPPETLDAILSEQIDDLTDALRRLKEERGDRITIKNMEKAKDRMQAKLERQASSGVKDRVVTFDELGVDCLMVDESHIFKNLFINTSLNRVAGLGNLVGSDQAFDLFVKARYLQTQYKGRGLFFGTGTPISNTLAEMYTVQRYMQYDSMKLQGVEHFDAWASTFGQVVTGWELDATGMNYKLNSRFAKFQNVPELIAQYRTFADVVTLADLKQQAIDRGERFPVPNIKGGRAKNIVVPRSPDQAHYIGEQEPVLDADGRPQLREDGSLIKQWPKGCIIERMEHPPSDPRIDNPLKITNDARKAGLDYRLIDPSAPDFAGSKVNIMIDNIVRIHEDWDAKKGTQLVFCDLSTPKGKKGATAIVTPAVTIDDENEIEDEEDTTVSMDEILAGSNRFSVYDDVKQKLIAKGIPEGQIRFIHDAKTDVQKDKLFAQMRAGDVRVLIGSTAKMGAGTNVQNKLVAEHHIDCPWRPSDLEQREGRIIRQGNEFFKAAPDEFEVEIIRYATEKTYDSRMWQTIEYKAAGIEQFRKGDSLLRTIEDIAGEAANAAEMKAAASGNPLIFMQVQLSAELKKVEALFSNHKRNLHAMQSSIAWNEQAQERADTSIAETQREIARRDGNTKEEWQFKSGNAVYTNEDKDQLLNLVMTAMQGAVETQAKKAFEKINELKVGTYRGFDVHVYCVRNEIMFRLKGDKKYQPTNLSYMKDDKFAITGFLHRMDNFLDNFERDIDAAKTRLASEHTDLAKAREQINKPFKDIAKLEQLRKDNSEILVELKKMQKDDNYVSTWKPSSQRPAETDRQNNLPNAAIPNMDGLPSPEFKDIEDKIARLGERNITVLGVVDLMVVESMSKKWGKPRDEVQEIYDEFVRGNSRNAPAIDLLGGPVIKTYDADVLKNADGVIADYLRAALFPEKGSEILGSRKHDAWFEQGNGGEVFEVVMQRIEESHDLAKAVLMPDARRYANPEMLVRANETVAAFSIPEAKLRLDGYRPQMPNRMDGSYSGKIIAVMDEFVLQEVGMHAATIHRRKDVPQADRLHAGDHAHFLYKNGVAMSKDRTKPAQSICH</sequence>
<reference evidence="5" key="1">
    <citation type="journal article" date="2019" name="Int. J. Syst. Evol. Microbiol.">
        <title>The Global Catalogue of Microorganisms (GCM) 10K type strain sequencing project: providing services to taxonomists for standard genome sequencing and annotation.</title>
        <authorList>
            <consortium name="The Broad Institute Genomics Platform"/>
            <consortium name="The Broad Institute Genome Sequencing Center for Infectious Disease"/>
            <person name="Wu L."/>
            <person name="Ma J."/>
        </authorList>
    </citation>
    <scope>NUCLEOTIDE SEQUENCE [LARGE SCALE GENOMIC DNA]</scope>
    <source>
        <strain evidence="5">KCTC 42986</strain>
    </source>
</reference>
<evidence type="ECO:0000313" key="5">
    <source>
        <dbReference type="Proteomes" id="UP001595530"/>
    </source>
</evidence>
<keyword evidence="1" id="KW-0175">Coiled coil</keyword>
<dbReference type="Pfam" id="PF18790">
    <property type="entry name" value="KfrB"/>
    <property type="match status" value="1"/>
</dbReference>
<feature type="coiled-coil region" evidence="1">
    <location>
        <begin position="431"/>
        <end position="478"/>
    </location>
</feature>
<dbReference type="PANTHER" id="PTHR41313:SF1">
    <property type="entry name" value="DNA METHYLASE ADENINE-SPECIFIC DOMAIN-CONTAINING PROTEIN"/>
    <property type="match status" value="1"/>
</dbReference>
<dbReference type="SUPFAM" id="SSF52540">
    <property type="entry name" value="P-loop containing nucleoside triphosphate hydrolases"/>
    <property type="match status" value="2"/>
</dbReference>
<feature type="compositionally biased region" description="Polar residues" evidence="2">
    <location>
        <begin position="1205"/>
        <end position="1226"/>
    </location>
</feature>
<comment type="caution">
    <text evidence="4">The sequence shown here is derived from an EMBL/GenBank/DDBJ whole genome shotgun (WGS) entry which is preliminary data.</text>
</comment>
<accession>A0ABV7F723</accession>
<dbReference type="EMBL" id="JBHRTP010000091">
    <property type="protein sequence ID" value="MFC3110903.1"/>
    <property type="molecule type" value="Genomic_DNA"/>
</dbReference>
<dbReference type="PROSITE" id="PS51194">
    <property type="entry name" value="HELICASE_CTER"/>
    <property type="match status" value="1"/>
</dbReference>
<dbReference type="InterPro" id="IPR006935">
    <property type="entry name" value="Helicase/UvrB_N"/>
</dbReference>